<dbReference type="InterPro" id="IPR008840">
    <property type="entry name" value="Sipho_Gp157"/>
</dbReference>
<dbReference type="Proteomes" id="UP001210809">
    <property type="component" value="Unassembled WGS sequence"/>
</dbReference>
<evidence type="ECO:0000313" key="2">
    <source>
        <dbReference type="EMBL" id="MDB8002614.1"/>
    </source>
</evidence>
<gene>
    <name evidence="2" type="ORF">PNE09_00885</name>
</gene>
<feature type="coiled-coil region" evidence="1">
    <location>
        <begin position="79"/>
        <end position="113"/>
    </location>
</feature>
<keyword evidence="1" id="KW-0175">Coiled coil</keyword>
<comment type="caution">
    <text evidence="2">The sequence shown here is derived from an EMBL/GenBank/DDBJ whole genome shotgun (WGS) entry which is preliminary data.</text>
</comment>
<dbReference type="EMBL" id="JAQLXW010000001">
    <property type="protein sequence ID" value="MDB8002614.1"/>
    <property type="molecule type" value="Genomic_DNA"/>
</dbReference>
<proteinExistence type="predicted"/>
<sequence>MSSTLYDITGRFAELFDAFDAINDYEPDTNADGEYIDDDGEVIADLEAYKADMLTMWFDTLEGIEGEFSEKAENVACFIKSLEREADSHELEAKEQTARAKTKRKKAEFLKKRLLQDMQAMRLKKVDMPRAKITFSEGRDSVVIDDERQFIDYAEAFNESLIKYSKPTICKSEVKKLLDSGEKLPAVHLEKKPYITIK</sequence>
<dbReference type="AlphaFoldDB" id="A0AAW6CXJ1"/>
<evidence type="ECO:0000256" key="1">
    <source>
        <dbReference type="SAM" id="Coils"/>
    </source>
</evidence>
<evidence type="ECO:0000313" key="3">
    <source>
        <dbReference type="Proteomes" id="UP001210809"/>
    </source>
</evidence>
<accession>A0AAW6CXJ1</accession>
<name>A0AAW6CXJ1_9FIRM</name>
<reference evidence="2" key="1">
    <citation type="submission" date="2023-01" db="EMBL/GenBank/DDBJ databases">
        <title>Human gut microbiome strain richness.</title>
        <authorList>
            <person name="Chen-Liaw A."/>
        </authorList>
    </citation>
    <scope>NUCLEOTIDE SEQUENCE</scope>
    <source>
        <strain evidence="2">1001283st1_G1_1001283B150217_161031</strain>
    </source>
</reference>
<protein>
    <submittedName>
        <fullName evidence="2">Siphovirus Gp157 family protein</fullName>
    </submittedName>
</protein>
<organism evidence="2 3">
    <name type="scientific">[Eubacterium] siraeum</name>
    <dbReference type="NCBI Taxonomy" id="39492"/>
    <lineage>
        <taxon>Bacteria</taxon>
        <taxon>Bacillati</taxon>
        <taxon>Bacillota</taxon>
        <taxon>Clostridia</taxon>
        <taxon>Eubacteriales</taxon>
        <taxon>Oscillospiraceae</taxon>
        <taxon>Oscillospiraceae incertae sedis</taxon>
    </lineage>
</organism>
<dbReference type="Pfam" id="PF05565">
    <property type="entry name" value="Sipho_Gp157"/>
    <property type="match status" value="1"/>
</dbReference>